<dbReference type="OrthoDB" id="309563at2759"/>
<evidence type="ECO:0000256" key="1">
    <source>
        <dbReference type="SAM" id="MobiDB-lite"/>
    </source>
</evidence>
<reference evidence="2" key="1">
    <citation type="submission" date="2021-01" db="EMBL/GenBank/DDBJ databases">
        <authorList>
            <consortium name="Genoscope - CEA"/>
            <person name="William W."/>
        </authorList>
    </citation>
    <scope>NUCLEOTIDE SEQUENCE</scope>
</reference>
<dbReference type="EMBL" id="CAJJDN010000006">
    <property type="protein sequence ID" value="CAD8052041.1"/>
    <property type="molecule type" value="Genomic_DNA"/>
</dbReference>
<feature type="compositionally biased region" description="Low complexity" evidence="1">
    <location>
        <begin position="440"/>
        <end position="477"/>
    </location>
</feature>
<comment type="caution">
    <text evidence="2">The sequence shown here is derived from an EMBL/GenBank/DDBJ whole genome shotgun (WGS) entry which is preliminary data.</text>
</comment>
<feature type="compositionally biased region" description="Polar residues" evidence="1">
    <location>
        <begin position="410"/>
        <end position="424"/>
    </location>
</feature>
<dbReference type="AlphaFoldDB" id="A0A8S1KC29"/>
<evidence type="ECO:0008006" key="4">
    <source>
        <dbReference type="Google" id="ProtNLM"/>
    </source>
</evidence>
<feature type="region of interest" description="Disordered" evidence="1">
    <location>
        <begin position="410"/>
        <end position="495"/>
    </location>
</feature>
<keyword evidence="3" id="KW-1185">Reference proteome</keyword>
<evidence type="ECO:0000313" key="2">
    <source>
        <dbReference type="EMBL" id="CAD8052041.1"/>
    </source>
</evidence>
<gene>
    <name evidence="2" type="ORF">PSON_ATCC_30995.1.T0060237</name>
</gene>
<proteinExistence type="predicted"/>
<sequence>MKERQKSIYCEDDQHFHKGEMIKYLMIKKDKGTIKRRLFCDECYLGKYSSYQQYCCDIQELINGNIFEAFKNTKFDSDKKQEFFNYAKNHFPYLSEKFIQNMITRLREELTSIIDDLEILLYEKYKLYLADVEKWAKTEALNEYFDCKEFKEKFLDGSFQRSPFKFEELNKTAEEFVAKINTTNDDKMKIDIEKIISTQKQFFNLDRFNVIFNELLQSIETMKERTFSDYKFSKSSLATPYLEKIIQKIAPGNEENFHKAMNRIYRFTQNGSNYQKLQEINELQIKDTITIIQTKNKSIFGVYNCKAFPQNSILFQMNKEKYFQLKLNKQALKINLNADLSSWIINFGEGDILINSTFTKCTSNLGNGFDISGSDIWNNQEYLSDCLLFDIYDIEIFEVQAQEPYRQQQVTNPSIGTGGMSSTAGGRPIPPPGVQFQSDGPFQPRGPIGQFQPPGGQIQPPGGQIQPPGGQFQPIGINRQNGASQSFQPSNNNPK</sequence>
<feature type="compositionally biased region" description="Polar residues" evidence="1">
    <location>
        <begin position="478"/>
        <end position="495"/>
    </location>
</feature>
<name>A0A8S1KC29_9CILI</name>
<organism evidence="2 3">
    <name type="scientific">Paramecium sonneborni</name>
    <dbReference type="NCBI Taxonomy" id="65129"/>
    <lineage>
        <taxon>Eukaryota</taxon>
        <taxon>Sar</taxon>
        <taxon>Alveolata</taxon>
        <taxon>Ciliophora</taxon>
        <taxon>Intramacronucleata</taxon>
        <taxon>Oligohymenophorea</taxon>
        <taxon>Peniculida</taxon>
        <taxon>Parameciidae</taxon>
        <taxon>Paramecium</taxon>
    </lineage>
</organism>
<dbReference type="Proteomes" id="UP000692954">
    <property type="component" value="Unassembled WGS sequence"/>
</dbReference>
<evidence type="ECO:0000313" key="3">
    <source>
        <dbReference type="Proteomes" id="UP000692954"/>
    </source>
</evidence>
<protein>
    <recommendedName>
        <fullName evidence="4">TLDc domain-containing protein</fullName>
    </recommendedName>
</protein>
<accession>A0A8S1KC29</accession>